<organism evidence="9 10">
    <name type="scientific">Physcomitrium patens</name>
    <name type="common">Spreading-leaved earth moss</name>
    <name type="synonym">Physcomitrella patens</name>
    <dbReference type="NCBI Taxonomy" id="3218"/>
    <lineage>
        <taxon>Eukaryota</taxon>
        <taxon>Viridiplantae</taxon>
        <taxon>Streptophyta</taxon>
        <taxon>Embryophyta</taxon>
        <taxon>Bryophyta</taxon>
        <taxon>Bryophytina</taxon>
        <taxon>Bryopsida</taxon>
        <taxon>Funariidae</taxon>
        <taxon>Funariales</taxon>
        <taxon>Funariaceae</taxon>
        <taxon>Physcomitrium</taxon>
    </lineage>
</organism>
<dbReference type="InParanoid" id="A0A7I4CMZ3"/>
<proteinExistence type="inferred from homology"/>
<evidence type="ECO:0000256" key="2">
    <source>
        <dbReference type="ARBA" id="ARBA00006283"/>
    </source>
</evidence>
<dbReference type="GO" id="GO:0006355">
    <property type="term" value="P:regulation of DNA-templated transcription"/>
    <property type="evidence" value="ECO:0000318"/>
    <property type="project" value="GO_Central"/>
</dbReference>
<dbReference type="GO" id="GO:0003712">
    <property type="term" value="F:transcription coregulator activity"/>
    <property type="evidence" value="ECO:0000318"/>
    <property type="project" value="GO_Central"/>
</dbReference>
<evidence type="ECO:0000256" key="7">
    <source>
        <dbReference type="SAM" id="MobiDB-lite"/>
    </source>
</evidence>
<dbReference type="Gramene" id="Pp3c23_21900V3.3">
    <property type="protein sequence ID" value="Pp3c23_21900V3.3"/>
    <property type="gene ID" value="Pp3c23_21900"/>
</dbReference>
<keyword evidence="10" id="KW-1185">Reference proteome</keyword>
<dbReference type="GO" id="GO:0000118">
    <property type="term" value="C:histone deacetylase complex"/>
    <property type="evidence" value="ECO:0000318"/>
    <property type="project" value="GO_Central"/>
</dbReference>
<dbReference type="InterPro" id="IPR038291">
    <property type="entry name" value="SAP30_C_sf"/>
</dbReference>
<reference evidence="9 10" key="2">
    <citation type="journal article" date="2018" name="Plant J.">
        <title>The Physcomitrella patens chromosome-scale assembly reveals moss genome structure and evolution.</title>
        <authorList>
            <person name="Lang D."/>
            <person name="Ullrich K.K."/>
            <person name="Murat F."/>
            <person name="Fuchs J."/>
            <person name="Jenkins J."/>
            <person name="Haas F.B."/>
            <person name="Piednoel M."/>
            <person name="Gundlach H."/>
            <person name="Van Bel M."/>
            <person name="Meyberg R."/>
            <person name="Vives C."/>
            <person name="Morata J."/>
            <person name="Symeonidi A."/>
            <person name="Hiss M."/>
            <person name="Muchero W."/>
            <person name="Kamisugi Y."/>
            <person name="Saleh O."/>
            <person name="Blanc G."/>
            <person name="Decker E.L."/>
            <person name="van Gessel N."/>
            <person name="Grimwood J."/>
            <person name="Hayes R.D."/>
            <person name="Graham S.W."/>
            <person name="Gunter L.E."/>
            <person name="McDaniel S.F."/>
            <person name="Hoernstein S.N.W."/>
            <person name="Larsson A."/>
            <person name="Li F.W."/>
            <person name="Perroud P.F."/>
            <person name="Phillips J."/>
            <person name="Ranjan P."/>
            <person name="Rokshar D.S."/>
            <person name="Rothfels C.J."/>
            <person name="Schneider L."/>
            <person name="Shu S."/>
            <person name="Stevenson D.W."/>
            <person name="Thummler F."/>
            <person name="Tillich M."/>
            <person name="Villarreal Aguilar J.C."/>
            <person name="Widiez T."/>
            <person name="Wong G.K."/>
            <person name="Wymore A."/>
            <person name="Zhang Y."/>
            <person name="Zimmer A.D."/>
            <person name="Quatrano R.S."/>
            <person name="Mayer K.F.X."/>
            <person name="Goodstein D."/>
            <person name="Casacuberta J.M."/>
            <person name="Vandepoele K."/>
            <person name="Reski R."/>
            <person name="Cuming A.C."/>
            <person name="Tuskan G.A."/>
            <person name="Maumus F."/>
            <person name="Salse J."/>
            <person name="Schmutz J."/>
            <person name="Rensing S.A."/>
        </authorList>
    </citation>
    <scope>NUCLEOTIDE SEQUENCE [LARGE SCALE GENOMIC DNA]</scope>
    <source>
        <strain evidence="9 10">cv. Gransden 2004</strain>
    </source>
</reference>
<name>A0A7I4CMZ3_PHYPA</name>
<sequence length="293" mass="32793">MLNTEGSPPAVHYRSGEDSGDEGLAVLPRHTKVLVTGNNRTKSVLVGLHGVVTKAVGLGGWHWLVLTNGDEVKLQRNALSVIEAPSGHEEQNDNEENLFSSGTSLDNVPRNAFKPRVQPRKPPVTIAHSASITEEHAMATKHANFNRLFERRDEVDEGSSPISADLPVQTKVPRDLVLLLVDLSKLEIAALKRYRRHFKLVEVGPNSTKEQLLHAVGRHFMSQELDEAQVIAAFMHAAKRPRIIRQITAMCSSEVYQLLYNRSERRVYRLKPNFSHHCSSMRSHHRDAQGSYA</sequence>
<feature type="region of interest" description="Disordered" evidence="7">
    <location>
        <begin position="1"/>
        <end position="23"/>
    </location>
</feature>
<protein>
    <recommendedName>
        <fullName evidence="8">Histone deacetylase complex subunit SAP30 Sin3 binding domain-containing protein</fullName>
    </recommendedName>
</protein>
<dbReference type="FunCoup" id="A0A7I4CMZ3">
    <property type="interactions" value="461"/>
</dbReference>
<feature type="region of interest" description="Disordered" evidence="7">
    <location>
        <begin position="85"/>
        <end position="123"/>
    </location>
</feature>
<evidence type="ECO:0000313" key="9">
    <source>
        <dbReference type="EnsemblPlants" id="Pp3c23_21900V3.3"/>
    </source>
</evidence>
<reference evidence="9" key="3">
    <citation type="submission" date="2020-12" db="UniProtKB">
        <authorList>
            <consortium name="EnsemblPlants"/>
        </authorList>
    </citation>
    <scope>IDENTIFICATION</scope>
</reference>
<evidence type="ECO:0000313" key="10">
    <source>
        <dbReference type="Proteomes" id="UP000006727"/>
    </source>
</evidence>
<keyword evidence="3" id="KW-0678">Repressor</keyword>
<dbReference type="PANTHER" id="PTHR13286:SF6">
    <property type="entry name" value="HISTONE DEACETYLASE COMPLEX SUBUNIT SAP30L-RELATED"/>
    <property type="match status" value="1"/>
</dbReference>
<dbReference type="InterPro" id="IPR024145">
    <property type="entry name" value="His_deAcase_SAP30/SAP30L"/>
</dbReference>
<dbReference type="AlphaFoldDB" id="A0A7I4CMZ3"/>
<evidence type="ECO:0000256" key="6">
    <source>
        <dbReference type="ARBA" id="ARBA00023242"/>
    </source>
</evidence>
<dbReference type="EnsemblPlants" id="Pp3c23_21900V3.3">
    <property type="protein sequence ID" value="Pp3c23_21900V3.3"/>
    <property type="gene ID" value="Pp3c23_21900"/>
</dbReference>
<reference evidence="9 10" key="1">
    <citation type="journal article" date="2008" name="Science">
        <title>The Physcomitrella genome reveals evolutionary insights into the conquest of land by plants.</title>
        <authorList>
            <person name="Rensing S."/>
            <person name="Lang D."/>
            <person name="Zimmer A."/>
            <person name="Terry A."/>
            <person name="Salamov A."/>
            <person name="Shapiro H."/>
            <person name="Nishiyama T."/>
            <person name="Perroud P.-F."/>
            <person name="Lindquist E."/>
            <person name="Kamisugi Y."/>
            <person name="Tanahashi T."/>
            <person name="Sakakibara K."/>
            <person name="Fujita T."/>
            <person name="Oishi K."/>
            <person name="Shin-I T."/>
            <person name="Kuroki Y."/>
            <person name="Toyoda A."/>
            <person name="Suzuki Y."/>
            <person name="Hashimoto A."/>
            <person name="Yamaguchi K."/>
            <person name="Sugano A."/>
            <person name="Kohara Y."/>
            <person name="Fujiyama A."/>
            <person name="Anterola A."/>
            <person name="Aoki S."/>
            <person name="Ashton N."/>
            <person name="Barbazuk W.B."/>
            <person name="Barker E."/>
            <person name="Bennetzen J."/>
            <person name="Bezanilla M."/>
            <person name="Blankenship R."/>
            <person name="Cho S.H."/>
            <person name="Dutcher S."/>
            <person name="Estelle M."/>
            <person name="Fawcett J.A."/>
            <person name="Gundlach H."/>
            <person name="Hanada K."/>
            <person name="Heyl A."/>
            <person name="Hicks K.A."/>
            <person name="Hugh J."/>
            <person name="Lohr M."/>
            <person name="Mayer K."/>
            <person name="Melkozernov A."/>
            <person name="Murata T."/>
            <person name="Nelson D."/>
            <person name="Pils B."/>
            <person name="Prigge M."/>
            <person name="Reiss B."/>
            <person name="Renner T."/>
            <person name="Rombauts S."/>
            <person name="Rushton P."/>
            <person name="Sanderfoot A."/>
            <person name="Schween G."/>
            <person name="Shiu S.-H."/>
            <person name="Stueber K."/>
            <person name="Theodoulou F.L."/>
            <person name="Tu H."/>
            <person name="Van de Peer Y."/>
            <person name="Verrier P.J."/>
            <person name="Waters E."/>
            <person name="Wood A."/>
            <person name="Yang L."/>
            <person name="Cove D."/>
            <person name="Cuming A."/>
            <person name="Hasebe M."/>
            <person name="Lucas S."/>
            <person name="Mishler D.B."/>
            <person name="Reski R."/>
            <person name="Grigoriev I."/>
            <person name="Quatrano R.S."/>
            <person name="Boore J.L."/>
        </authorList>
    </citation>
    <scope>NUCLEOTIDE SEQUENCE [LARGE SCALE GENOMIC DNA]</scope>
    <source>
        <strain evidence="9 10">cv. Gransden 2004</strain>
    </source>
</reference>
<dbReference type="PANTHER" id="PTHR13286">
    <property type="entry name" value="SAP30"/>
    <property type="match status" value="1"/>
</dbReference>
<evidence type="ECO:0000256" key="1">
    <source>
        <dbReference type="ARBA" id="ARBA00004123"/>
    </source>
</evidence>
<dbReference type="Gene3D" id="6.10.160.20">
    <property type="match status" value="1"/>
</dbReference>
<gene>
    <name evidence="9" type="primary">LOC112275670</name>
</gene>
<dbReference type="Pfam" id="PF13867">
    <property type="entry name" value="SAP30_Sin3_bdg"/>
    <property type="match status" value="1"/>
</dbReference>
<comment type="similarity">
    <text evidence="2">Belongs to the SAP30 family.</text>
</comment>
<keyword evidence="5" id="KW-0804">Transcription</keyword>
<evidence type="ECO:0000256" key="4">
    <source>
        <dbReference type="ARBA" id="ARBA00023015"/>
    </source>
</evidence>
<accession>A0A7I4CMZ3</accession>
<feature type="compositionally biased region" description="Polar residues" evidence="7">
    <location>
        <begin position="97"/>
        <end position="106"/>
    </location>
</feature>
<feature type="domain" description="Histone deacetylase complex subunit SAP30 Sin3 binding" evidence="8">
    <location>
        <begin position="186"/>
        <end position="239"/>
    </location>
</feature>
<dbReference type="OMA" id="IITPRAN"/>
<dbReference type="InterPro" id="IPR025718">
    <property type="entry name" value="SAP30_Sin3-bd"/>
</dbReference>
<evidence type="ECO:0000259" key="8">
    <source>
        <dbReference type="Pfam" id="PF13867"/>
    </source>
</evidence>
<evidence type="ECO:0000256" key="3">
    <source>
        <dbReference type="ARBA" id="ARBA00022491"/>
    </source>
</evidence>
<dbReference type="EMBL" id="ABEU02000023">
    <property type="status" value="NOT_ANNOTATED_CDS"/>
    <property type="molecule type" value="Genomic_DNA"/>
</dbReference>
<keyword evidence="4" id="KW-0805">Transcription regulation</keyword>
<keyword evidence="6" id="KW-0539">Nucleus</keyword>
<dbReference type="Proteomes" id="UP000006727">
    <property type="component" value="Chromosome 23"/>
</dbReference>
<comment type="subcellular location">
    <subcellularLocation>
        <location evidence="1">Nucleus</location>
    </subcellularLocation>
</comment>
<evidence type="ECO:0000256" key="5">
    <source>
        <dbReference type="ARBA" id="ARBA00023163"/>
    </source>
</evidence>